<protein>
    <submittedName>
        <fullName evidence="1">Uncharacterized protein</fullName>
    </submittedName>
</protein>
<evidence type="ECO:0000313" key="1">
    <source>
        <dbReference type="EMBL" id="KAJ9113501.1"/>
    </source>
</evidence>
<proteinExistence type="predicted"/>
<dbReference type="Proteomes" id="UP001230649">
    <property type="component" value="Unassembled WGS sequence"/>
</dbReference>
<name>A0ACC2WRP7_9TREE</name>
<organism evidence="1 2">
    <name type="scientific">Naganishia adeliensis</name>
    <dbReference type="NCBI Taxonomy" id="92952"/>
    <lineage>
        <taxon>Eukaryota</taxon>
        <taxon>Fungi</taxon>
        <taxon>Dikarya</taxon>
        <taxon>Basidiomycota</taxon>
        <taxon>Agaricomycotina</taxon>
        <taxon>Tremellomycetes</taxon>
        <taxon>Filobasidiales</taxon>
        <taxon>Filobasidiaceae</taxon>
        <taxon>Naganishia</taxon>
    </lineage>
</organism>
<sequence length="260" mass="28905">MSTSDDSSEASTAHKAYPTKATVSTLRGNQNNGSVEESIFEDDSHGGRDIDASAFSRIAESSIAETRTERTRTLIRVISIATSSSGYDPAKVKRCKLAFRIGTNGIAHATVLTDQKDDESVHASMHLPPDKRWPTPSEKSQIRLFQTMDLDCFLDGCYRNLEYVVFDKGQAFLPPLWARLESSSRESLEQILRQMLKVTFEETAKLINSEGVTRGCKSTDGLVAHLLRQCGCGALGLDRQPQALRVEYGELISVEFSWHW</sequence>
<accession>A0ACC2WRP7</accession>
<evidence type="ECO:0000313" key="2">
    <source>
        <dbReference type="Proteomes" id="UP001230649"/>
    </source>
</evidence>
<dbReference type="EMBL" id="JASBWS010000012">
    <property type="protein sequence ID" value="KAJ9113501.1"/>
    <property type="molecule type" value="Genomic_DNA"/>
</dbReference>
<comment type="caution">
    <text evidence="1">The sequence shown here is derived from an EMBL/GenBank/DDBJ whole genome shotgun (WGS) entry which is preliminary data.</text>
</comment>
<reference evidence="1" key="1">
    <citation type="submission" date="2023-04" db="EMBL/GenBank/DDBJ databases">
        <title>Draft Genome sequencing of Naganishia species isolated from polar environments using Oxford Nanopore Technology.</title>
        <authorList>
            <person name="Leo P."/>
            <person name="Venkateswaran K."/>
        </authorList>
    </citation>
    <scope>NUCLEOTIDE SEQUENCE</scope>
    <source>
        <strain evidence="1">MNA-CCFEE 5262</strain>
    </source>
</reference>
<gene>
    <name evidence="1" type="ORF">QFC20_001852</name>
</gene>
<keyword evidence="2" id="KW-1185">Reference proteome</keyword>